<evidence type="ECO:0000256" key="1">
    <source>
        <dbReference type="ARBA" id="ARBA00004141"/>
    </source>
</evidence>
<keyword evidence="3 9" id="KW-0812">Transmembrane</keyword>
<feature type="transmembrane region" description="Helical" evidence="9">
    <location>
        <begin position="54"/>
        <end position="78"/>
    </location>
</feature>
<evidence type="ECO:0000256" key="7">
    <source>
        <dbReference type="ARBA" id="ARBA00023214"/>
    </source>
</evidence>
<dbReference type="PRINTS" id="PR00762">
    <property type="entry name" value="CLCHANNEL"/>
</dbReference>
<dbReference type="SUPFAM" id="SSF81340">
    <property type="entry name" value="Clc chloride channel"/>
    <property type="match status" value="1"/>
</dbReference>
<feature type="compositionally biased region" description="Basic and acidic residues" evidence="8">
    <location>
        <begin position="487"/>
        <end position="496"/>
    </location>
</feature>
<dbReference type="Proteomes" id="UP000182692">
    <property type="component" value="Unassembled WGS sequence"/>
</dbReference>
<dbReference type="OrthoDB" id="9767361at2"/>
<dbReference type="InterPro" id="IPR014743">
    <property type="entry name" value="Cl-channel_core"/>
</dbReference>
<evidence type="ECO:0000256" key="8">
    <source>
        <dbReference type="SAM" id="MobiDB-lite"/>
    </source>
</evidence>
<evidence type="ECO:0000313" key="10">
    <source>
        <dbReference type="EMBL" id="SFP01979.1"/>
    </source>
</evidence>
<feature type="transmembrane region" description="Helical" evidence="9">
    <location>
        <begin position="440"/>
        <end position="460"/>
    </location>
</feature>
<feature type="transmembrane region" description="Helical" evidence="9">
    <location>
        <begin position="229"/>
        <end position="250"/>
    </location>
</feature>
<evidence type="ECO:0000313" key="11">
    <source>
        <dbReference type="Proteomes" id="UP000182692"/>
    </source>
</evidence>
<dbReference type="PANTHER" id="PTHR45711:SF6">
    <property type="entry name" value="CHLORIDE CHANNEL PROTEIN"/>
    <property type="match status" value="1"/>
</dbReference>
<dbReference type="InterPro" id="IPR001807">
    <property type="entry name" value="ClC"/>
</dbReference>
<sequence>MTSNSNNKQPVSIQETYIETVQAEPTHSDATSAQVTEQPTKVVRRFVSHHRSPLSVLLLSAIVGLFAGLLCTAFDIVIDWLVNERSHWVKTDGGVDVLTIAAVVITSTLLSAFGFFLVNRVAPEAAGSGIPEIEGALDNLRAVRWWRVIPVKFFGGVGTIGAGLVLGREGPSVQMGASVGRMLTDIFRIKDDEGRHTLLASGAAAGLAAAFNAPLAGIMFVVEEMRPQFKYNLISIKAVMIAAITATVVYRSLQGQGAMIPLPAHADVPLAALALFLVLGLIFGFIGVMFNRMVVITMDSFERFHQHDTKRFVAVGAGLGAMFGLMLFLLPTLTGEGVELIPDSVHGDFALSMLAFLFIARLITTLVCFGSGAPGGVFAPMLALGTLFGTGFGLFCMHLFPHMDITAGMFAVAGMGALFAATVRAPITGILLVMELTHNYELILPLLITTLGATMTAQVMGGKPLYSQLLQRALTKQKATQSNAEDGVEREAKTEISGDEAQPSHTQPTGAKPKP</sequence>
<keyword evidence="4 9" id="KW-1133">Transmembrane helix</keyword>
<keyword evidence="7" id="KW-0868">Chloride</keyword>
<keyword evidence="2" id="KW-0813">Transport</keyword>
<feature type="transmembrane region" description="Helical" evidence="9">
    <location>
        <begin position="350"/>
        <end position="369"/>
    </location>
</feature>
<dbReference type="STRING" id="1121869.SAMN03084138_01124"/>
<protein>
    <submittedName>
        <fullName evidence="10">Chloride channel protein, CIC family</fullName>
    </submittedName>
</protein>
<feature type="transmembrane region" description="Helical" evidence="9">
    <location>
        <begin position="407"/>
        <end position="433"/>
    </location>
</feature>
<feature type="transmembrane region" description="Helical" evidence="9">
    <location>
        <begin position="312"/>
        <end position="330"/>
    </location>
</feature>
<evidence type="ECO:0000256" key="6">
    <source>
        <dbReference type="ARBA" id="ARBA00023136"/>
    </source>
</evidence>
<feature type="transmembrane region" description="Helical" evidence="9">
    <location>
        <begin position="98"/>
        <end position="118"/>
    </location>
</feature>
<dbReference type="PANTHER" id="PTHR45711">
    <property type="entry name" value="CHLORIDE CHANNEL PROTEIN"/>
    <property type="match status" value="1"/>
</dbReference>
<feature type="transmembrane region" description="Helical" evidence="9">
    <location>
        <begin position="198"/>
        <end position="222"/>
    </location>
</feature>
<proteinExistence type="predicted"/>
<feature type="transmembrane region" description="Helical" evidence="9">
    <location>
        <begin position="381"/>
        <end position="401"/>
    </location>
</feature>
<feature type="transmembrane region" description="Helical" evidence="9">
    <location>
        <begin position="270"/>
        <end position="291"/>
    </location>
</feature>
<keyword evidence="6 9" id="KW-0472">Membrane</keyword>
<dbReference type="AlphaFoldDB" id="A0A1I5LXC3"/>
<dbReference type="NCBIfam" id="NF003640">
    <property type="entry name" value="PRK05277.1"/>
    <property type="match status" value="1"/>
</dbReference>
<dbReference type="Gene3D" id="1.10.3080.10">
    <property type="entry name" value="Clc chloride channel"/>
    <property type="match status" value="1"/>
</dbReference>
<accession>A0A1I5LXC3</accession>
<reference evidence="10 11" key="1">
    <citation type="submission" date="2016-10" db="EMBL/GenBank/DDBJ databases">
        <authorList>
            <person name="de Groot N.N."/>
        </authorList>
    </citation>
    <scope>NUCLEOTIDE SEQUENCE [LARGE SCALE GENOMIC DNA]</scope>
    <source>
        <strain evidence="10 11">DSM 15893</strain>
    </source>
</reference>
<organism evidence="10 11">
    <name type="scientific">Enterovibrio norvegicus DSM 15893</name>
    <dbReference type="NCBI Taxonomy" id="1121869"/>
    <lineage>
        <taxon>Bacteria</taxon>
        <taxon>Pseudomonadati</taxon>
        <taxon>Pseudomonadota</taxon>
        <taxon>Gammaproteobacteria</taxon>
        <taxon>Vibrionales</taxon>
        <taxon>Vibrionaceae</taxon>
        <taxon>Enterovibrio</taxon>
    </lineage>
</organism>
<dbReference type="CDD" id="cd01031">
    <property type="entry name" value="EriC"/>
    <property type="match status" value="1"/>
</dbReference>
<evidence type="ECO:0000256" key="9">
    <source>
        <dbReference type="SAM" id="Phobius"/>
    </source>
</evidence>
<keyword evidence="5" id="KW-0406">Ion transport</keyword>
<gene>
    <name evidence="10" type="ORF">SAMN03084138_01124</name>
</gene>
<dbReference type="RefSeq" id="WP_083417911.1">
    <property type="nucleotide sequence ID" value="NZ_FOWR01000006.1"/>
</dbReference>
<dbReference type="GO" id="GO:0005247">
    <property type="term" value="F:voltage-gated chloride channel activity"/>
    <property type="evidence" value="ECO:0007669"/>
    <property type="project" value="TreeGrafter"/>
</dbReference>
<dbReference type="EMBL" id="FOWR01000006">
    <property type="protein sequence ID" value="SFP01979.1"/>
    <property type="molecule type" value="Genomic_DNA"/>
</dbReference>
<name>A0A1I5LXC3_9GAMM</name>
<comment type="subcellular location">
    <subcellularLocation>
        <location evidence="1">Membrane</location>
        <topology evidence="1">Multi-pass membrane protein</topology>
    </subcellularLocation>
</comment>
<evidence type="ECO:0000256" key="5">
    <source>
        <dbReference type="ARBA" id="ARBA00023065"/>
    </source>
</evidence>
<evidence type="ECO:0000256" key="3">
    <source>
        <dbReference type="ARBA" id="ARBA00022692"/>
    </source>
</evidence>
<dbReference type="Pfam" id="PF00654">
    <property type="entry name" value="Voltage_CLC"/>
    <property type="match status" value="1"/>
</dbReference>
<evidence type="ECO:0000256" key="2">
    <source>
        <dbReference type="ARBA" id="ARBA00022448"/>
    </source>
</evidence>
<dbReference type="GeneID" id="35872272"/>
<dbReference type="GO" id="GO:0005886">
    <property type="term" value="C:plasma membrane"/>
    <property type="evidence" value="ECO:0007669"/>
    <property type="project" value="TreeGrafter"/>
</dbReference>
<evidence type="ECO:0000256" key="4">
    <source>
        <dbReference type="ARBA" id="ARBA00022989"/>
    </source>
</evidence>
<feature type="transmembrane region" description="Helical" evidence="9">
    <location>
        <begin position="149"/>
        <end position="167"/>
    </location>
</feature>
<feature type="region of interest" description="Disordered" evidence="8">
    <location>
        <begin position="477"/>
        <end position="515"/>
    </location>
</feature>